<organism evidence="4 5">
    <name type="scientific">Candidatus Macondimonas diazotrophica</name>
    <dbReference type="NCBI Taxonomy" id="2305248"/>
    <lineage>
        <taxon>Bacteria</taxon>
        <taxon>Pseudomonadati</taxon>
        <taxon>Pseudomonadota</taxon>
        <taxon>Gammaproteobacteria</taxon>
        <taxon>Chromatiales</taxon>
        <taxon>Ectothiorhodospiraceae</taxon>
        <taxon>Candidatus Macondimonas</taxon>
    </lineage>
</organism>
<dbReference type="GO" id="GO:0004422">
    <property type="term" value="F:hypoxanthine phosphoribosyltransferase activity"/>
    <property type="evidence" value="ECO:0007669"/>
    <property type="project" value="TreeGrafter"/>
</dbReference>
<dbReference type="GO" id="GO:0005829">
    <property type="term" value="C:cytosol"/>
    <property type="evidence" value="ECO:0007669"/>
    <property type="project" value="TreeGrafter"/>
</dbReference>
<dbReference type="PANTHER" id="PTHR43340:SF1">
    <property type="entry name" value="HYPOXANTHINE PHOSPHORIBOSYLTRANSFERASE"/>
    <property type="match status" value="1"/>
</dbReference>
<evidence type="ECO:0000256" key="2">
    <source>
        <dbReference type="ARBA" id="ARBA00049402"/>
    </source>
</evidence>
<dbReference type="PANTHER" id="PTHR43340">
    <property type="entry name" value="HYPOXANTHINE-GUANINE PHOSPHORIBOSYLTRANSFERASE"/>
    <property type="match status" value="1"/>
</dbReference>
<gene>
    <name evidence="4" type="ORF">E4680_02250</name>
</gene>
<comment type="catalytic activity">
    <reaction evidence="2">
        <text>IMP + diphosphate = hypoxanthine + 5-phospho-alpha-D-ribose 1-diphosphate</text>
        <dbReference type="Rhea" id="RHEA:17973"/>
        <dbReference type="ChEBI" id="CHEBI:17368"/>
        <dbReference type="ChEBI" id="CHEBI:33019"/>
        <dbReference type="ChEBI" id="CHEBI:58017"/>
        <dbReference type="ChEBI" id="CHEBI:58053"/>
        <dbReference type="EC" id="2.4.2.8"/>
    </reaction>
    <physiologicalReaction direction="right-to-left" evidence="2">
        <dbReference type="Rhea" id="RHEA:17975"/>
    </physiologicalReaction>
</comment>
<dbReference type="SUPFAM" id="SSF53271">
    <property type="entry name" value="PRTase-like"/>
    <property type="match status" value="1"/>
</dbReference>
<dbReference type="NCBIfam" id="NF006605">
    <property type="entry name" value="PRK09162.1"/>
    <property type="match status" value="1"/>
</dbReference>
<dbReference type="AlphaFoldDB" id="A0A4Z0FDL8"/>
<dbReference type="EC" id="2.4.2.8" evidence="4"/>
<dbReference type="InterPro" id="IPR050408">
    <property type="entry name" value="HGPRT"/>
</dbReference>
<dbReference type="Gene3D" id="3.40.50.2020">
    <property type="match status" value="1"/>
</dbReference>
<evidence type="ECO:0000313" key="4">
    <source>
        <dbReference type="EMBL" id="TFZ83819.1"/>
    </source>
</evidence>
<dbReference type="GO" id="GO:0032263">
    <property type="term" value="P:GMP salvage"/>
    <property type="evidence" value="ECO:0007669"/>
    <property type="project" value="TreeGrafter"/>
</dbReference>
<dbReference type="EMBL" id="SRIO01000002">
    <property type="protein sequence ID" value="TFZ83819.1"/>
    <property type="molecule type" value="Genomic_DNA"/>
</dbReference>
<evidence type="ECO:0000313" key="5">
    <source>
        <dbReference type="Proteomes" id="UP000297890"/>
    </source>
</evidence>
<dbReference type="Proteomes" id="UP000297890">
    <property type="component" value="Unassembled WGS sequence"/>
</dbReference>
<feature type="domain" description="Phosphoribosyltransferase" evidence="3">
    <location>
        <begin position="23"/>
        <end position="146"/>
    </location>
</feature>
<dbReference type="GO" id="GO:0046100">
    <property type="term" value="P:hypoxanthine metabolic process"/>
    <property type="evidence" value="ECO:0007669"/>
    <property type="project" value="TreeGrafter"/>
</dbReference>
<sequence length="185" mass="20426">MGESRLEEVRQVRTEADCLCPAEAVSAAIAQMAEAITDDLADRNPLVLCVMTGAVVPTAWLLELLAFPLELDYLHATRYDGAIQGAELRWIHQPRMALADRTVLLVDDILDEGVTLDALQSWCRAQGAAEVRTAVLARKLHDRNHLGTSADYIGLDVPDRYVFGAGMDYKGYWRNLPAIYAVRGT</sequence>
<protein>
    <submittedName>
        <fullName evidence="4">Hypoxanthine-guanine phosphoribosyltransferase</fullName>
        <ecNumber evidence="4">2.4.2.8</ecNumber>
    </submittedName>
</protein>
<keyword evidence="4" id="KW-0808">Transferase</keyword>
<dbReference type="InterPro" id="IPR029057">
    <property type="entry name" value="PRTase-like"/>
</dbReference>
<keyword evidence="5" id="KW-1185">Reference proteome</keyword>
<dbReference type="CDD" id="cd06223">
    <property type="entry name" value="PRTases_typeI"/>
    <property type="match status" value="1"/>
</dbReference>
<dbReference type="GO" id="GO:0052657">
    <property type="term" value="F:guanine phosphoribosyltransferase activity"/>
    <property type="evidence" value="ECO:0007669"/>
    <property type="project" value="RHEA"/>
</dbReference>
<evidence type="ECO:0000259" key="3">
    <source>
        <dbReference type="Pfam" id="PF00156"/>
    </source>
</evidence>
<reference evidence="4 5" key="1">
    <citation type="journal article" date="2019" name="ISME J.">
        <title>Candidatus Macondimonas diazotrophica, a novel gammaproteobacterial genus dominating crude-oil-contaminated coastal sediments.</title>
        <authorList>
            <person name="Karthikeyan S."/>
            <person name="Konstantinidis K."/>
        </authorList>
    </citation>
    <scope>NUCLEOTIDE SEQUENCE [LARGE SCALE GENOMIC DNA]</scope>
    <source>
        <strain evidence="4 5">KTK01</strain>
    </source>
</reference>
<accession>A0A4Z0FDL8</accession>
<dbReference type="GO" id="GO:0006178">
    <property type="term" value="P:guanine salvage"/>
    <property type="evidence" value="ECO:0007669"/>
    <property type="project" value="TreeGrafter"/>
</dbReference>
<keyword evidence="4" id="KW-0328">Glycosyltransferase</keyword>
<dbReference type="InterPro" id="IPR000836">
    <property type="entry name" value="PRTase_dom"/>
</dbReference>
<evidence type="ECO:0000256" key="1">
    <source>
        <dbReference type="ARBA" id="ARBA00048811"/>
    </source>
</evidence>
<dbReference type="OrthoDB" id="9802824at2"/>
<dbReference type="RefSeq" id="WP_135280746.1">
    <property type="nucleotide sequence ID" value="NZ_SRIO01000002.1"/>
</dbReference>
<proteinExistence type="predicted"/>
<dbReference type="GO" id="GO:0032264">
    <property type="term" value="P:IMP salvage"/>
    <property type="evidence" value="ECO:0007669"/>
    <property type="project" value="TreeGrafter"/>
</dbReference>
<name>A0A4Z0FDL8_9GAMM</name>
<dbReference type="GO" id="GO:0000287">
    <property type="term" value="F:magnesium ion binding"/>
    <property type="evidence" value="ECO:0007669"/>
    <property type="project" value="TreeGrafter"/>
</dbReference>
<comment type="catalytic activity">
    <reaction evidence="1">
        <text>GMP + diphosphate = guanine + 5-phospho-alpha-D-ribose 1-diphosphate</text>
        <dbReference type="Rhea" id="RHEA:25424"/>
        <dbReference type="ChEBI" id="CHEBI:16235"/>
        <dbReference type="ChEBI" id="CHEBI:33019"/>
        <dbReference type="ChEBI" id="CHEBI:58017"/>
        <dbReference type="ChEBI" id="CHEBI:58115"/>
        <dbReference type="EC" id="2.4.2.8"/>
    </reaction>
    <physiologicalReaction direction="right-to-left" evidence="1">
        <dbReference type="Rhea" id="RHEA:25426"/>
    </physiologicalReaction>
</comment>
<comment type="caution">
    <text evidence="4">The sequence shown here is derived from an EMBL/GenBank/DDBJ whole genome shotgun (WGS) entry which is preliminary data.</text>
</comment>
<dbReference type="Pfam" id="PF00156">
    <property type="entry name" value="Pribosyltran"/>
    <property type="match status" value="1"/>
</dbReference>